<dbReference type="Proteomes" id="UP001172101">
    <property type="component" value="Unassembled WGS sequence"/>
</dbReference>
<dbReference type="PANTHER" id="PTHR15350">
    <property type="entry name" value="COP9 SIGNALOSOME COMPLEX SUBUNIT 7/DENDRITIC CELL PROTEIN GA17"/>
    <property type="match status" value="1"/>
</dbReference>
<gene>
    <name evidence="5" type="ORF">B0T26DRAFT_690110</name>
</gene>
<evidence type="ECO:0000256" key="1">
    <source>
        <dbReference type="ARBA" id="ARBA00008482"/>
    </source>
</evidence>
<feature type="domain" description="PCI" evidence="4">
    <location>
        <begin position="1"/>
        <end position="168"/>
    </location>
</feature>
<sequence length="342" mass="35977">MELPKALNALEPFLALSKSATSPRAAADLVARATSSPNTFVFTELLQTQQVQALAWSPDHELAAYIQLLKIFSYGTYTTYSAAASTTKTLPPLNDAQKLKLRQLSLLTLANDTCEPGASLSYARLLEALELGSARELEELVISAVYAGLLHVQLDPKHEVVHVNSVTALRDVTPGSSSGSVHDSNGGAIGGLLSSLKAWADRCEETLQSLETQMSGLRADADRRATEAAAWSKKIEKLIDEDQNQAMQGGGGHQISGQHKGSSITGAGAGGDSIFSGASGQGPFAGNSAIANMIKGQRFGKRGSGHMDAPSGGGGDADDEAMDLDDEDDLVDGKKRASRRRL</sequence>
<accession>A0AA40BIN1</accession>
<comment type="similarity">
    <text evidence="1">Belongs to the CSN7/EIF3M family. CSN7 subfamily.</text>
</comment>
<dbReference type="PANTHER" id="PTHR15350:SF5">
    <property type="entry name" value="COP9 SIGNALOSOME COMPLEX SUBUNIT 7"/>
    <property type="match status" value="1"/>
</dbReference>
<comment type="caution">
    <text evidence="5">The sequence shown here is derived from an EMBL/GenBank/DDBJ whole genome shotgun (WGS) entry which is preliminary data.</text>
</comment>
<dbReference type="EMBL" id="JAUIRO010000001">
    <property type="protein sequence ID" value="KAK0734923.1"/>
    <property type="molecule type" value="Genomic_DNA"/>
</dbReference>
<dbReference type="AlphaFoldDB" id="A0AA40BIN1"/>
<reference evidence="5" key="1">
    <citation type="submission" date="2023-06" db="EMBL/GenBank/DDBJ databases">
        <title>Genome-scale phylogeny and comparative genomics of the fungal order Sordariales.</title>
        <authorList>
            <consortium name="Lawrence Berkeley National Laboratory"/>
            <person name="Hensen N."/>
            <person name="Bonometti L."/>
            <person name="Westerberg I."/>
            <person name="Brannstrom I.O."/>
            <person name="Guillou S."/>
            <person name="Cros-Aarteil S."/>
            <person name="Calhoun S."/>
            <person name="Haridas S."/>
            <person name="Kuo A."/>
            <person name="Mondo S."/>
            <person name="Pangilinan J."/>
            <person name="Riley R."/>
            <person name="LaButti K."/>
            <person name="Andreopoulos B."/>
            <person name="Lipzen A."/>
            <person name="Chen C."/>
            <person name="Yanf M."/>
            <person name="Daum C."/>
            <person name="Ng V."/>
            <person name="Clum A."/>
            <person name="Steindorff A."/>
            <person name="Ohm R."/>
            <person name="Martin F."/>
            <person name="Silar P."/>
            <person name="Natvig D."/>
            <person name="Lalanne C."/>
            <person name="Gautier V."/>
            <person name="Ament-velasquez S.L."/>
            <person name="Kruys A."/>
            <person name="Hutchinson M.I."/>
            <person name="Powell A.J."/>
            <person name="Barry K."/>
            <person name="Miller A.N."/>
            <person name="Grigoriev I.V."/>
            <person name="Debuchy R."/>
            <person name="Gladieux P."/>
            <person name="Thoren M.H."/>
            <person name="Johannesson H."/>
        </authorList>
    </citation>
    <scope>NUCLEOTIDE SEQUENCE</scope>
    <source>
        <strain evidence="5">SMH2392-1A</strain>
    </source>
</reference>
<dbReference type="InterPro" id="IPR000717">
    <property type="entry name" value="PCI_dom"/>
</dbReference>
<name>A0AA40BIN1_9PEZI</name>
<dbReference type="GO" id="GO:0008180">
    <property type="term" value="C:COP9 signalosome"/>
    <property type="evidence" value="ECO:0007669"/>
    <property type="project" value="UniProtKB-KW"/>
</dbReference>
<feature type="compositionally biased region" description="Acidic residues" evidence="3">
    <location>
        <begin position="316"/>
        <end position="330"/>
    </location>
</feature>
<protein>
    <recommendedName>
        <fullName evidence="4">PCI domain-containing protein</fullName>
    </recommendedName>
</protein>
<evidence type="ECO:0000256" key="3">
    <source>
        <dbReference type="SAM" id="MobiDB-lite"/>
    </source>
</evidence>
<dbReference type="PROSITE" id="PS50250">
    <property type="entry name" value="PCI"/>
    <property type="match status" value="1"/>
</dbReference>
<feature type="region of interest" description="Disordered" evidence="3">
    <location>
        <begin position="299"/>
        <end position="342"/>
    </location>
</feature>
<feature type="region of interest" description="Disordered" evidence="3">
    <location>
        <begin position="245"/>
        <end position="268"/>
    </location>
</feature>
<dbReference type="InterPro" id="IPR045237">
    <property type="entry name" value="COPS7/eIF3m"/>
</dbReference>
<dbReference type="GeneID" id="85324336"/>
<dbReference type="Pfam" id="PF01399">
    <property type="entry name" value="PCI"/>
    <property type="match status" value="1"/>
</dbReference>
<evidence type="ECO:0000313" key="5">
    <source>
        <dbReference type="EMBL" id="KAK0734923.1"/>
    </source>
</evidence>
<dbReference type="RefSeq" id="XP_060303800.1">
    <property type="nucleotide sequence ID" value="XM_060441066.1"/>
</dbReference>
<proteinExistence type="inferred from homology"/>
<evidence type="ECO:0000313" key="6">
    <source>
        <dbReference type="Proteomes" id="UP001172101"/>
    </source>
</evidence>
<organism evidence="5 6">
    <name type="scientific">Lasiosphaeria miniovina</name>
    <dbReference type="NCBI Taxonomy" id="1954250"/>
    <lineage>
        <taxon>Eukaryota</taxon>
        <taxon>Fungi</taxon>
        <taxon>Dikarya</taxon>
        <taxon>Ascomycota</taxon>
        <taxon>Pezizomycotina</taxon>
        <taxon>Sordariomycetes</taxon>
        <taxon>Sordariomycetidae</taxon>
        <taxon>Sordariales</taxon>
        <taxon>Lasiosphaeriaceae</taxon>
        <taxon>Lasiosphaeria</taxon>
    </lineage>
</organism>
<evidence type="ECO:0000259" key="4">
    <source>
        <dbReference type="PROSITE" id="PS50250"/>
    </source>
</evidence>
<dbReference type="Pfam" id="PF22061">
    <property type="entry name" value="CSN7_HB_subdom"/>
    <property type="match status" value="1"/>
</dbReference>
<keyword evidence="6" id="KW-1185">Reference proteome</keyword>
<keyword evidence="2" id="KW-0736">Signalosome</keyword>
<evidence type="ECO:0000256" key="2">
    <source>
        <dbReference type="ARBA" id="ARBA00022790"/>
    </source>
</evidence>